<keyword evidence="1" id="KW-0812">Transmembrane</keyword>
<evidence type="ECO:0000256" key="1">
    <source>
        <dbReference type="SAM" id="Phobius"/>
    </source>
</evidence>
<reference evidence="3 4" key="1">
    <citation type="submission" date="2022-10" db="EMBL/GenBank/DDBJ databases">
        <title>Sinirhodobacter sp. nov., isolated from ocean surface sediments.</title>
        <authorList>
            <person name="He W."/>
            <person name="Wang L."/>
            <person name="Zhang D.-F."/>
        </authorList>
    </citation>
    <scope>NUCLEOTIDE SEQUENCE [LARGE SCALE GENOMIC DNA]</scope>
    <source>
        <strain evidence="3 4">WL0115</strain>
    </source>
</reference>
<dbReference type="InterPro" id="IPR052701">
    <property type="entry name" value="GAG_Ulvan_Degrading_Sulfatases"/>
</dbReference>
<dbReference type="Gene3D" id="3.30.1120.10">
    <property type="match status" value="1"/>
</dbReference>
<dbReference type="Pfam" id="PF00884">
    <property type="entry name" value="Sulfatase"/>
    <property type="match status" value="1"/>
</dbReference>
<feature type="domain" description="Sulfatase N-terminal" evidence="2">
    <location>
        <begin position="212"/>
        <end position="498"/>
    </location>
</feature>
<evidence type="ECO:0000313" key="3">
    <source>
        <dbReference type="EMBL" id="MCV2877730.1"/>
    </source>
</evidence>
<gene>
    <name evidence="3" type="ORF">OE699_02600</name>
</gene>
<dbReference type="SUPFAM" id="SSF53649">
    <property type="entry name" value="Alkaline phosphatase-like"/>
    <property type="match status" value="1"/>
</dbReference>
<accession>A0ABT2ZVF6</accession>
<keyword evidence="4" id="KW-1185">Reference proteome</keyword>
<organism evidence="3 4">
    <name type="scientific">Sedimentimonas flavescens</name>
    <dbReference type="NCBI Taxonomy" id="2851012"/>
    <lineage>
        <taxon>Bacteria</taxon>
        <taxon>Pseudomonadati</taxon>
        <taxon>Pseudomonadota</taxon>
        <taxon>Alphaproteobacteria</taxon>
        <taxon>Rhodobacterales</taxon>
        <taxon>Rhodobacter group</taxon>
        <taxon>Sedimentimonas</taxon>
    </lineage>
</organism>
<dbReference type="Proteomes" id="UP001526166">
    <property type="component" value="Unassembled WGS sequence"/>
</dbReference>
<feature type="transmembrane region" description="Helical" evidence="1">
    <location>
        <begin position="130"/>
        <end position="148"/>
    </location>
</feature>
<keyword evidence="1" id="KW-0472">Membrane</keyword>
<feature type="transmembrane region" description="Helical" evidence="1">
    <location>
        <begin position="105"/>
        <end position="123"/>
    </location>
</feature>
<keyword evidence="1" id="KW-1133">Transmembrane helix</keyword>
<dbReference type="InterPro" id="IPR000917">
    <property type="entry name" value="Sulfatase_N"/>
</dbReference>
<protein>
    <submittedName>
        <fullName evidence="3">Sulfatase-like hydrolase/transferase</fullName>
    </submittedName>
</protein>
<dbReference type="Gene3D" id="3.40.720.10">
    <property type="entry name" value="Alkaline Phosphatase, subunit A"/>
    <property type="match status" value="1"/>
</dbReference>
<dbReference type="PANTHER" id="PTHR43751:SF3">
    <property type="entry name" value="SULFATASE N-TERMINAL DOMAIN-CONTAINING PROTEIN"/>
    <property type="match status" value="1"/>
</dbReference>
<evidence type="ECO:0000313" key="4">
    <source>
        <dbReference type="Proteomes" id="UP001526166"/>
    </source>
</evidence>
<name>A0ABT2ZVF6_9RHOB</name>
<dbReference type="PANTHER" id="PTHR43751">
    <property type="entry name" value="SULFATASE"/>
    <property type="match status" value="1"/>
</dbReference>
<evidence type="ECO:0000259" key="2">
    <source>
        <dbReference type="Pfam" id="PF00884"/>
    </source>
</evidence>
<feature type="transmembrane region" description="Helical" evidence="1">
    <location>
        <begin position="50"/>
        <end position="72"/>
    </location>
</feature>
<sequence>MANSTLPEALGLMARGLWQDLGLTLLLTFATLSALRSLPRGRNAARATRLFTCLASTVMLWSLINIVAVRMLGSPVTADWLAFSDIERAGTVPNALRRLLGLREALLALAALTVLLGGARVLSRHPGKRAIAGALMAAYALITIWGLALSDGPAPVSRGRLVNPVIAFLGSFGDDGGLVGLSELGAGTLRTQMPFGPATPLARPPIPEKPLRNVILFALESVPARQAQGWEGTHPVTPNLAASLDHALAFDRAYAHVPASNYFLVSAFGALIPELSTDLMTASRPGLDLTTLPEVLGAAGLRTAYFESADTRFQDAETFLNAEGFGVVRDYRDWDCAGGIYEVESVTDRFLTTSNDLCTVREVERWIAQEPDQPFFLAMRTGMTHYPYFPGAEPQVYVEDQTHNDYLNALRVGDQALGTLMDYLDRSELSAQTLVIVLGDHGEAFGEHGTYVHAAAVHEENIRIPLALINPQLFSGQRSDLLVGMMDVAPTITDLLGIVAPASWQGRSVFAQERQDGVFFYAPWNGFQVGYREGDRKYIFNGNTGEEQLFDLQADPDEQHNLAPDNPALAAAARDKLGDAIAAQNAYTDRLLSAGAVAPRAPARADEIVLEVSGTRYQSAPRAWITLDGAHVAVIEVTDAPSNAERDARQDEIDRALMTFRLPVSAPPCPRQIGVYFLNDEWAGDGKSGDTDLLVRSVQFAGRSYYFNSFTLLTEGAGKNAGEYFRMSRSGEFRVELALDKACLSAGLAQP</sequence>
<dbReference type="InterPro" id="IPR017850">
    <property type="entry name" value="Alkaline_phosphatase_core_sf"/>
</dbReference>
<dbReference type="EMBL" id="JAOWKW010000002">
    <property type="protein sequence ID" value="MCV2877730.1"/>
    <property type="molecule type" value="Genomic_DNA"/>
</dbReference>
<dbReference type="RefSeq" id="WP_263847019.1">
    <property type="nucleotide sequence ID" value="NZ_JAOWKW010000002.1"/>
</dbReference>
<proteinExistence type="predicted"/>
<feature type="transmembrane region" description="Helical" evidence="1">
    <location>
        <begin position="20"/>
        <end position="38"/>
    </location>
</feature>
<comment type="caution">
    <text evidence="3">The sequence shown here is derived from an EMBL/GenBank/DDBJ whole genome shotgun (WGS) entry which is preliminary data.</text>
</comment>